<evidence type="ECO:0000256" key="4">
    <source>
        <dbReference type="ARBA" id="ARBA00023163"/>
    </source>
</evidence>
<name>A0A0C1ZLL3_9BACT</name>
<evidence type="ECO:0000256" key="1">
    <source>
        <dbReference type="ARBA" id="ARBA00010641"/>
    </source>
</evidence>
<dbReference type="PANTHER" id="PTHR43133:SF51">
    <property type="entry name" value="RNA POLYMERASE SIGMA FACTOR"/>
    <property type="match status" value="1"/>
</dbReference>
<dbReference type="NCBIfam" id="TIGR02937">
    <property type="entry name" value="sigma70-ECF"/>
    <property type="match status" value="1"/>
</dbReference>
<dbReference type="InterPro" id="IPR013324">
    <property type="entry name" value="RNA_pol_sigma_r3/r4-like"/>
</dbReference>
<feature type="region of interest" description="Disordered" evidence="5">
    <location>
        <begin position="201"/>
        <end position="220"/>
    </location>
</feature>
<evidence type="ECO:0000256" key="5">
    <source>
        <dbReference type="SAM" id="MobiDB-lite"/>
    </source>
</evidence>
<evidence type="ECO:0000313" key="6">
    <source>
        <dbReference type="EMBL" id="KIG18419.1"/>
    </source>
</evidence>
<dbReference type="Proteomes" id="UP000031599">
    <property type="component" value="Unassembled WGS sequence"/>
</dbReference>
<gene>
    <name evidence="6" type="ORF">DB30_00704</name>
</gene>
<dbReference type="InterPro" id="IPR013325">
    <property type="entry name" value="RNA_pol_sigma_r2"/>
</dbReference>
<keyword evidence="3" id="KW-0731">Sigma factor</keyword>
<evidence type="ECO:0000256" key="3">
    <source>
        <dbReference type="ARBA" id="ARBA00023082"/>
    </source>
</evidence>
<dbReference type="GO" id="GO:0006352">
    <property type="term" value="P:DNA-templated transcription initiation"/>
    <property type="evidence" value="ECO:0007669"/>
    <property type="project" value="InterPro"/>
</dbReference>
<dbReference type="Gene3D" id="1.10.1740.10">
    <property type="match status" value="1"/>
</dbReference>
<dbReference type="SUPFAM" id="SSF88659">
    <property type="entry name" value="Sigma3 and sigma4 domains of RNA polymerase sigma factors"/>
    <property type="match status" value="1"/>
</dbReference>
<dbReference type="InterPro" id="IPR014284">
    <property type="entry name" value="RNA_pol_sigma-70_dom"/>
</dbReference>
<dbReference type="AlphaFoldDB" id="A0A0C1ZLL3"/>
<dbReference type="InterPro" id="IPR039425">
    <property type="entry name" value="RNA_pol_sigma-70-like"/>
</dbReference>
<evidence type="ECO:0000256" key="2">
    <source>
        <dbReference type="ARBA" id="ARBA00023015"/>
    </source>
</evidence>
<proteinExistence type="inferred from homology"/>
<evidence type="ECO:0000313" key="7">
    <source>
        <dbReference type="Proteomes" id="UP000031599"/>
    </source>
</evidence>
<dbReference type="EMBL" id="JMCC02000011">
    <property type="protein sequence ID" value="KIG18419.1"/>
    <property type="molecule type" value="Genomic_DNA"/>
</dbReference>
<dbReference type="Gene3D" id="1.10.10.10">
    <property type="entry name" value="Winged helix-like DNA-binding domain superfamily/Winged helix DNA-binding domain"/>
    <property type="match status" value="1"/>
</dbReference>
<keyword evidence="2" id="KW-0805">Transcription regulation</keyword>
<comment type="similarity">
    <text evidence="1">Belongs to the sigma-70 factor family. ECF subfamily.</text>
</comment>
<sequence>MSSSPDDERLVQAALAGNAVARRELAGRLLDTIQREVSFVLRRLAPAQQRDPRQEVRDLVQDVLISLFERDGHELRRWDPQRGRSLDSFVRLVARRKVARILGQRKGNPWADEPIDPHTIEGDTDTEGDAELVLLLEQRAELGAVLDRLYANMNTRDHELFDQLFVQERDPAEVAQSLGMTRGAVNAWCYRTRKLARAHALEKTASSSGTAATRGMASHD</sequence>
<dbReference type="RefSeq" id="WP_052547041.1">
    <property type="nucleotide sequence ID" value="NZ_JMCC02000011.1"/>
</dbReference>
<dbReference type="PANTHER" id="PTHR43133">
    <property type="entry name" value="RNA POLYMERASE ECF-TYPE SIGMA FACTO"/>
    <property type="match status" value="1"/>
</dbReference>
<dbReference type="GO" id="GO:0016987">
    <property type="term" value="F:sigma factor activity"/>
    <property type="evidence" value="ECO:0007669"/>
    <property type="project" value="UniProtKB-KW"/>
</dbReference>
<dbReference type="InterPro" id="IPR036388">
    <property type="entry name" value="WH-like_DNA-bd_sf"/>
</dbReference>
<accession>A0A0C1ZLL3</accession>
<dbReference type="SUPFAM" id="SSF88946">
    <property type="entry name" value="Sigma2 domain of RNA polymerase sigma factors"/>
    <property type="match status" value="1"/>
</dbReference>
<keyword evidence="4" id="KW-0804">Transcription</keyword>
<reference evidence="6 7" key="1">
    <citation type="submission" date="2014-12" db="EMBL/GenBank/DDBJ databases">
        <title>Genome assembly of Enhygromyxa salina DSM 15201.</title>
        <authorList>
            <person name="Sharma G."/>
            <person name="Subramanian S."/>
        </authorList>
    </citation>
    <scope>NUCLEOTIDE SEQUENCE [LARGE SCALE GENOMIC DNA]</scope>
    <source>
        <strain evidence="6 7">DSM 15201</strain>
    </source>
</reference>
<protein>
    <submittedName>
        <fullName evidence="6">Uncharacterized protein</fullName>
    </submittedName>
</protein>
<organism evidence="6 7">
    <name type="scientific">Enhygromyxa salina</name>
    <dbReference type="NCBI Taxonomy" id="215803"/>
    <lineage>
        <taxon>Bacteria</taxon>
        <taxon>Pseudomonadati</taxon>
        <taxon>Myxococcota</taxon>
        <taxon>Polyangia</taxon>
        <taxon>Nannocystales</taxon>
        <taxon>Nannocystaceae</taxon>
        <taxon>Enhygromyxa</taxon>
    </lineage>
</organism>
<comment type="caution">
    <text evidence="6">The sequence shown here is derived from an EMBL/GenBank/DDBJ whole genome shotgun (WGS) entry which is preliminary data.</text>
</comment>